<proteinExistence type="predicted"/>
<gene>
    <name evidence="1" type="ORF">PEPS_10490</name>
</gene>
<evidence type="ECO:0000313" key="2">
    <source>
        <dbReference type="Proteomes" id="UP001354989"/>
    </source>
</evidence>
<accession>A0ABM7VCZ0</accession>
<organism evidence="1 2">
    <name type="scientific">Persicobacter psychrovividus</name>
    <dbReference type="NCBI Taxonomy" id="387638"/>
    <lineage>
        <taxon>Bacteria</taxon>
        <taxon>Pseudomonadati</taxon>
        <taxon>Bacteroidota</taxon>
        <taxon>Cytophagia</taxon>
        <taxon>Cytophagales</taxon>
        <taxon>Persicobacteraceae</taxon>
        <taxon>Persicobacter</taxon>
    </lineage>
</organism>
<sequence>MKSILSFAVFLLFMYLGTRDGASVAKESSSIQNVNTTICKAADNPTVKVEKVVLKEKTEKDAKACLHKID</sequence>
<name>A0ABM7VCZ0_9BACT</name>
<evidence type="ECO:0000313" key="1">
    <source>
        <dbReference type="EMBL" id="BDC98768.1"/>
    </source>
</evidence>
<dbReference type="EMBL" id="AP025292">
    <property type="protein sequence ID" value="BDC98768.1"/>
    <property type="molecule type" value="Genomic_DNA"/>
</dbReference>
<protein>
    <submittedName>
        <fullName evidence="1">Uncharacterized protein</fullName>
    </submittedName>
</protein>
<dbReference type="Proteomes" id="UP001354989">
    <property type="component" value="Chromosome"/>
</dbReference>
<keyword evidence="2" id="KW-1185">Reference proteome</keyword>
<dbReference type="RefSeq" id="WP_338397863.1">
    <property type="nucleotide sequence ID" value="NZ_AP025292.1"/>
</dbReference>
<reference evidence="1 2" key="1">
    <citation type="submission" date="2021-12" db="EMBL/GenBank/DDBJ databases">
        <title>Genome sequencing of bacteria with rrn-lacking chromosome and rrn-plasmid.</title>
        <authorList>
            <person name="Anda M."/>
            <person name="Iwasaki W."/>
        </authorList>
    </citation>
    <scope>NUCLEOTIDE SEQUENCE [LARGE SCALE GENOMIC DNA]</scope>
    <source>
        <strain evidence="1 2">NBRC 101262</strain>
    </source>
</reference>